<dbReference type="PANTHER" id="PTHR30383">
    <property type="entry name" value="THIOESTERASE 1/PROTEASE 1/LYSOPHOSPHOLIPASE L1"/>
    <property type="match status" value="1"/>
</dbReference>
<dbReference type="Pfam" id="PF13472">
    <property type="entry name" value="Lipase_GDSL_2"/>
    <property type="match status" value="1"/>
</dbReference>
<gene>
    <name evidence="2" type="ORF">DCF19_11745</name>
</gene>
<dbReference type="GO" id="GO:0004622">
    <property type="term" value="F:phosphatidylcholine lysophospholipase activity"/>
    <property type="evidence" value="ECO:0007669"/>
    <property type="project" value="TreeGrafter"/>
</dbReference>
<evidence type="ECO:0000313" key="2">
    <source>
        <dbReference type="EMBL" id="PZO40564.1"/>
    </source>
</evidence>
<dbReference type="InterPro" id="IPR014903">
    <property type="entry name" value="DUF1796"/>
</dbReference>
<dbReference type="SUPFAM" id="SSF52266">
    <property type="entry name" value="SGNH hydrolase"/>
    <property type="match status" value="1"/>
</dbReference>
<dbReference type="GO" id="GO:2001070">
    <property type="term" value="F:starch binding"/>
    <property type="evidence" value="ECO:0007669"/>
    <property type="project" value="InterPro"/>
</dbReference>
<evidence type="ECO:0000259" key="1">
    <source>
        <dbReference type="PROSITE" id="PS51166"/>
    </source>
</evidence>
<dbReference type="InterPro" id="IPR013784">
    <property type="entry name" value="Carb-bd-like_fold"/>
</dbReference>
<dbReference type="InterPro" id="IPR051532">
    <property type="entry name" value="Ester_Hydrolysis_Enzymes"/>
</dbReference>
<dbReference type="CDD" id="cd00229">
    <property type="entry name" value="SGNH_hydrolase"/>
    <property type="match status" value="1"/>
</dbReference>
<protein>
    <submittedName>
        <fullName evidence="2">Lipase</fullName>
    </submittedName>
</protein>
<dbReference type="Proteomes" id="UP000249467">
    <property type="component" value="Unassembled WGS sequence"/>
</dbReference>
<comment type="caution">
    <text evidence="2">The sequence shown here is derived from an EMBL/GenBank/DDBJ whole genome shotgun (WGS) entry which is preliminary data.</text>
</comment>
<dbReference type="Gene3D" id="3.40.50.1110">
    <property type="entry name" value="SGNH hydrolase"/>
    <property type="match status" value="1"/>
</dbReference>
<dbReference type="SMART" id="SM01065">
    <property type="entry name" value="CBM_2"/>
    <property type="match status" value="1"/>
</dbReference>
<dbReference type="PANTHER" id="PTHR30383:SF5">
    <property type="entry name" value="SGNH HYDROLASE-TYPE ESTERASE DOMAIN-CONTAINING PROTEIN"/>
    <property type="match status" value="1"/>
</dbReference>
<name>A0A2W4W5W1_9CYAN</name>
<dbReference type="InterPro" id="IPR036514">
    <property type="entry name" value="SGNH_hydro_sf"/>
</dbReference>
<accession>A0A2W4W5W1</accession>
<dbReference type="CDD" id="cd05467">
    <property type="entry name" value="CBM20"/>
    <property type="match status" value="1"/>
</dbReference>
<dbReference type="InterPro" id="IPR013830">
    <property type="entry name" value="SGNH_hydro"/>
</dbReference>
<evidence type="ECO:0000313" key="3">
    <source>
        <dbReference type="Proteomes" id="UP000249467"/>
    </source>
</evidence>
<dbReference type="Pfam" id="PF08795">
    <property type="entry name" value="DUF1796"/>
    <property type="match status" value="1"/>
</dbReference>
<dbReference type="InterPro" id="IPR013783">
    <property type="entry name" value="Ig-like_fold"/>
</dbReference>
<feature type="domain" description="CBM20" evidence="1">
    <location>
        <begin position="1"/>
        <end position="120"/>
    </location>
</feature>
<proteinExistence type="predicted"/>
<dbReference type="AlphaFoldDB" id="A0A2W4W5W1"/>
<dbReference type="PROSITE" id="PS51166">
    <property type="entry name" value="CBM20"/>
    <property type="match status" value="1"/>
</dbReference>
<reference evidence="2 3" key="1">
    <citation type="submission" date="2018-04" db="EMBL/GenBank/DDBJ databases">
        <authorList>
            <person name="Go L.Y."/>
            <person name="Mitchell J.A."/>
        </authorList>
    </citation>
    <scope>NUCLEOTIDE SEQUENCE [LARGE SCALE GENOMIC DNA]</scope>
    <source>
        <strain evidence="2">ULC066bin1</strain>
    </source>
</reference>
<dbReference type="InterPro" id="IPR002044">
    <property type="entry name" value="CBM20"/>
</dbReference>
<reference evidence="2 3" key="2">
    <citation type="submission" date="2018-06" db="EMBL/GenBank/DDBJ databases">
        <title>Metagenomic assembly of (sub)arctic Cyanobacteria and their associated microbiome from non-axenic cultures.</title>
        <authorList>
            <person name="Baurain D."/>
        </authorList>
    </citation>
    <scope>NUCLEOTIDE SEQUENCE [LARGE SCALE GENOMIC DNA]</scope>
    <source>
        <strain evidence="2">ULC066bin1</strain>
    </source>
</reference>
<organism evidence="2 3">
    <name type="scientific">Pseudanabaena frigida</name>
    <dbReference type="NCBI Taxonomy" id="945775"/>
    <lineage>
        <taxon>Bacteria</taxon>
        <taxon>Bacillati</taxon>
        <taxon>Cyanobacteriota</taxon>
        <taxon>Cyanophyceae</taxon>
        <taxon>Pseudanabaenales</taxon>
        <taxon>Pseudanabaenaceae</taxon>
        <taxon>Pseudanabaena</taxon>
    </lineage>
</organism>
<sequence length="766" mass="87013">MYRFQVKAPTQNGEMIGLVGSIPQFGLWDIKKYLPLRTSGASYPIWWVDIEIDPLTLPNFEESLSQNAESTEYKIEYKYVRVAASGKAQWESETDVNRWVPVETKYISAETPRLIVNDGAFGYVQSFPYGYLDNPIASTITTQKLPNQQQDGLKVLVIGSSVAMGCSAWLLNGWASQLGQALQEKYGHQLVNRSQLGANVSSTIERFAAVVAPEKPNIVVISLSLGNEGLAYCRPHDRRAVQRRFESGLLQLIKMTQDLGAVLIIGGLYPNGDYNPEHNWLLRDTHQRMLSWGVPILDWLDVLDNGYGGWKSDISLDVAHPNTIGHQLMFKAIDLDIFQIARLNSNQSSMSSASTEEISIYEDKYGFKVFANPEAQTLRIINNSEYSYNITPTWNVLQAALKRKVELISGTYIAKNDELGTLPLLNVGVNGGIENAVAIPIGVDLQYCSALKFFSPQNSEILYYDGYLGILKEGDRTIRIINESDKEYNIHPMWKEIREALAVMPTGVYVDPVNSDAPFRTMMIGDRGLESRVKAPVKSTMVLKYKCKLSEINRIAILPLGDRCAARMLLYKMEYDGPAFPFDLTRSTNLGDVSDLVANEFKDMWNPAYLYYNAEEKRIYHSKWSGLSFAHEVEDSDDPIHNMQPVHERMQTRYSARAKRFLYTVEHADEILFVRTGITNRDYVLDLMQKLKSKCKDKPFRVLLIAKQTSEEFINIPNLIHYNLNLSPDWMYDSLDYWMESTRTMQEILDSLGISSQNLFWCPPNP</sequence>
<dbReference type="Pfam" id="PF00686">
    <property type="entry name" value="CBM_20"/>
    <property type="match status" value="1"/>
</dbReference>
<dbReference type="Gene3D" id="2.60.40.10">
    <property type="entry name" value="Immunoglobulins"/>
    <property type="match status" value="1"/>
</dbReference>
<dbReference type="EMBL" id="QBML01000014">
    <property type="protein sequence ID" value="PZO40564.1"/>
    <property type="molecule type" value="Genomic_DNA"/>
</dbReference>
<dbReference type="SUPFAM" id="SSF49452">
    <property type="entry name" value="Starch-binding domain-like"/>
    <property type="match status" value="1"/>
</dbReference>